<protein>
    <recommendedName>
        <fullName evidence="4">DUF4331 domain-containing protein</fullName>
    </recommendedName>
</protein>
<evidence type="ECO:0000256" key="1">
    <source>
        <dbReference type="SAM" id="SignalP"/>
    </source>
</evidence>
<reference evidence="3" key="1">
    <citation type="submission" date="2016-11" db="EMBL/GenBank/DDBJ databases">
        <authorList>
            <person name="Varghese N."/>
            <person name="Submissions S."/>
        </authorList>
    </citation>
    <scope>NUCLEOTIDE SEQUENCE [LARGE SCALE GENOMIC DNA]</scope>
    <source>
        <strain evidence="3">DSM 22638</strain>
    </source>
</reference>
<dbReference type="RefSeq" id="WP_073181819.1">
    <property type="nucleotide sequence ID" value="NZ_FQWL01000009.1"/>
</dbReference>
<sequence>MKRTTKFLMGLGALAVTGLVLVSADHIDAPSSMGTTADIADFYAFEPSENSDNTVFIVDVQSNVLPELAYGNFDEDVLLEINIDLDDDLIEDKVIQAIPRNGRMYFFGPAEPSQTGLNGSILIDAPLGDVEISSATAIVETTSDGVSLFAGPRQDPFFFDFFQFNAVINPDVASAPGGFLAPDTAADTFDGANTLSVAVEIPNNLLGTPTATNALGLTVYNTWVTSNRKQ</sequence>
<feature type="signal peptide" evidence="1">
    <location>
        <begin position="1"/>
        <end position="22"/>
    </location>
</feature>
<dbReference type="STRING" id="570519.SAMN04488116_3396"/>
<proteinExistence type="predicted"/>
<gene>
    <name evidence="2" type="ORF">SAMN04488116_3396</name>
</gene>
<evidence type="ECO:0008006" key="4">
    <source>
        <dbReference type="Google" id="ProtNLM"/>
    </source>
</evidence>
<dbReference type="InterPro" id="IPR025566">
    <property type="entry name" value="DUF4331"/>
</dbReference>
<name>A0A1M5PW74_9FLAO</name>
<accession>A0A1M5PW74</accession>
<dbReference type="AlphaFoldDB" id="A0A1M5PW74"/>
<dbReference type="EMBL" id="FQWL01000009">
    <property type="protein sequence ID" value="SHH05936.1"/>
    <property type="molecule type" value="Genomic_DNA"/>
</dbReference>
<keyword evidence="1" id="KW-0732">Signal</keyword>
<dbReference type="Proteomes" id="UP000184532">
    <property type="component" value="Unassembled WGS sequence"/>
</dbReference>
<evidence type="ECO:0000313" key="3">
    <source>
        <dbReference type="Proteomes" id="UP000184532"/>
    </source>
</evidence>
<evidence type="ECO:0000313" key="2">
    <source>
        <dbReference type="EMBL" id="SHH05936.1"/>
    </source>
</evidence>
<dbReference type="OrthoDB" id="9791748at2"/>
<organism evidence="2 3">
    <name type="scientific">Flagellimonas flava</name>
    <dbReference type="NCBI Taxonomy" id="570519"/>
    <lineage>
        <taxon>Bacteria</taxon>
        <taxon>Pseudomonadati</taxon>
        <taxon>Bacteroidota</taxon>
        <taxon>Flavobacteriia</taxon>
        <taxon>Flavobacteriales</taxon>
        <taxon>Flavobacteriaceae</taxon>
        <taxon>Flagellimonas</taxon>
    </lineage>
</organism>
<dbReference type="Pfam" id="PF14224">
    <property type="entry name" value="DUF4331"/>
    <property type="match status" value="2"/>
</dbReference>
<feature type="chain" id="PRO_5013019669" description="DUF4331 domain-containing protein" evidence="1">
    <location>
        <begin position="23"/>
        <end position="230"/>
    </location>
</feature>
<keyword evidence="3" id="KW-1185">Reference proteome</keyword>